<dbReference type="KEGG" id="cprv:CYPRO_0332"/>
<evidence type="ECO:0000313" key="2">
    <source>
        <dbReference type="EMBL" id="AXI99619.1"/>
    </source>
</evidence>
<dbReference type="RefSeq" id="WP_114982908.1">
    <property type="nucleotide sequence ID" value="NZ_CP027806.1"/>
</dbReference>
<gene>
    <name evidence="2" type="ORF">CYPRO_0332</name>
</gene>
<evidence type="ECO:0000259" key="1">
    <source>
        <dbReference type="Pfam" id="PF18998"/>
    </source>
</evidence>
<keyword evidence="3" id="KW-1185">Reference proteome</keyword>
<name>A0A345UGL8_9BACT</name>
<dbReference type="InterPro" id="IPR026876">
    <property type="entry name" value="Fn3_assoc_repeat"/>
</dbReference>
<proteinExistence type="predicted"/>
<dbReference type="InterPro" id="IPR044060">
    <property type="entry name" value="Bacterial_rp_domain"/>
</dbReference>
<dbReference type="Pfam" id="PF13287">
    <property type="entry name" value="Fn3_assoc"/>
    <property type="match status" value="1"/>
</dbReference>
<sequence length="1364" mass="151454">MPRRDYVQLALVAVILALFICGWNLSPALGQVNSVSEVPAQHESAAADPKQQAVAPTPQFNLAPGFYTEPVTLFISAGGQAVIRYTTDGSEPDENSAVFSAPVVLDSRAGEPNDISMIPTNAINPGQDPYNEAWQPPLGEVFKIHTIRARAFVPGMAPSEIITGSFLVDEAGESRYSLPVISITTNRDNFFDDDIGIYVPGNNLNYNQRGREWERPAWIEFFENDGSLAFSQGIGVRIHGGTSRNRPRKSLRLYARSDYGTSWISHQIFPDKPIGQFKRLILRNSGNDWDRTIFRDSFMQSLMRGMEVDMQHSRPAIVFINGEYWGVHNMRDRLDVRYLQTHHDTDPDNEESYTIAENNGVFDDGNPEGLTHYNQMRSFLNNPGVVSNTNFDELRNRMDVENFADYFLAQVYFRNTDWPGNNKQYWRGTDPTLPDGVPGSDGRWRWMMFDTDFGFGLDFDYVTGHQEGAAHNTLAFALQENGPGWPNPDWSTFIPRRLLQNPDYRNAFINRAADLLNTAFHPEYVAARLDSLEAIYLPEMQEHINRWRRPVSVSSWQQNVQIMRDFAVERPAFMRQHIRQQFNLSSAPAQITLDVSDPAHGFIRINRTEIRQGTPGITAQPYPWTGTYFTGIAVTLEAEARTGYVFSEWTGSVSSTEAVITVSPQQATSVTAVFAPQDDDVTDPPIEPWVMAQGDYTFSSWEASTPAGSYPPHMIFYQTDSSDPDLTSVFEQPWVLPYDLSSRSRINGLGDDGIGFINTANAQENGGGWLGTAVLALNTEGITQLYAGWRGGTVLPNSRVYNIRLQYRINPNDAFEDVTDSSGQPVQYERNSIAGHSSFVGPVALPQAMLNRSYAELRWVYYYTGVRLDNESGQRSKLRLTDIKISAEPFEVPEPLQFVQLRQTAQAGTTLQPFQVIVTDGAGHTDTGFNGEVTLSLAEGPGTLNGTLTVTASAGQAVFSDLVFSAAGTYRIQAEAHSETVVSDPIRVVALTEIIMPAIVQGAQPENNDRIPVAYRLRLEGLLPDTTYRFANRVIEESDGFEQDGAGNMIFAGNEAASFIRTTDSPDFSPSAFESGHFTLSTDEAGVFEGWFITEPSGNERFTPGNFLRIRLLLNDGQNGSTIHHVIDTFSEFQVLDFGELTGQATGVAAFSEADPGNFIVLYADEAGAERPVYATFVQQTGVQFDERYASFFREWVEETEGGWAAMIPNDFPSGIRRIEERTLADGLIIETKQSEDGSWGEGVPTANPVGGLTFPILLDFLSPVDVPSEPGEAAAEFILNQNYPNPFNPSTQISYTLPESVHVRLDVFSVNGQLVTTLQNGVQSAGTHTVVFDSRNFPIASGVYLYRIETGSFVQVKKMLLVK</sequence>
<dbReference type="EMBL" id="CP027806">
    <property type="protein sequence ID" value="AXI99619.1"/>
    <property type="molecule type" value="Genomic_DNA"/>
</dbReference>
<dbReference type="InterPro" id="IPR026444">
    <property type="entry name" value="Secre_tail"/>
</dbReference>
<organism evidence="2 3">
    <name type="scientific">Cyclonatronum proteinivorum</name>
    <dbReference type="NCBI Taxonomy" id="1457365"/>
    <lineage>
        <taxon>Bacteria</taxon>
        <taxon>Pseudomonadati</taxon>
        <taxon>Balneolota</taxon>
        <taxon>Balneolia</taxon>
        <taxon>Balneolales</taxon>
        <taxon>Cyclonatronaceae</taxon>
        <taxon>Cyclonatronum</taxon>
    </lineage>
</organism>
<evidence type="ECO:0000313" key="3">
    <source>
        <dbReference type="Proteomes" id="UP000254808"/>
    </source>
</evidence>
<dbReference type="Proteomes" id="UP000254808">
    <property type="component" value="Chromosome"/>
</dbReference>
<feature type="domain" description="Bacterial repeat" evidence="1">
    <location>
        <begin position="625"/>
        <end position="676"/>
    </location>
</feature>
<dbReference type="NCBIfam" id="TIGR04183">
    <property type="entry name" value="Por_Secre_tail"/>
    <property type="match status" value="1"/>
</dbReference>
<dbReference type="InterPro" id="IPR014867">
    <property type="entry name" value="Spore_coat_CotH_CotH2/3/7"/>
</dbReference>
<accession>A0A345UGL8</accession>
<reference evidence="2 3" key="1">
    <citation type="submission" date="2018-03" db="EMBL/GenBank/DDBJ databases">
        <title>Phenotypic and genomic properties of Cyclonatronum proteinivorum gen. nov., sp. nov., a haloalkaliphilic bacteroidete from soda lakes possessing Na+-translocating rhodopsin.</title>
        <authorList>
            <person name="Toshchakov S.V."/>
            <person name="Korzhenkov A."/>
            <person name="Samarov N.I."/>
            <person name="Kublanov I.V."/>
            <person name="Muntyan M.S."/>
            <person name="Sorokin D.Y."/>
        </authorList>
    </citation>
    <scope>NUCLEOTIDE SEQUENCE [LARGE SCALE GENOMIC DNA]</scope>
    <source>
        <strain evidence="2 3">Omega</strain>
    </source>
</reference>
<dbReference type="Pfam" id="PF08757">
    <property type="entry name" value="CotH"/>
    <property type="match status" value="1"/>
</dbReference>
<protein>
    <submittedName>
        <fullName evidence="2">Por secretion system C-terminal sorting domain-containing protein</fullName>
    </submittedName>
</protein>
<dbReference type="OrthoDB" id="9806464at2"/>
<dbReference type="Gene3D" id="2.60.40.4070">
    <property type="match status" value="1"/>
</dbReference>
<dbReference type="Pfam" id="PF18998">
    <property type="entry name" value="Flg_new_2"/>
    <property type="match status" value="1"/>
</dbReference>